<reference evidence="5" key="1">
    <citation type="journal article" date="2023" name="Plant Biotechnol. J.">
        <title>Chromosome-level wild Hevea brasiliensis genome provides new tools for genomic-assisted breeding and valuable loci to elevate rubber yield.</title>
        <authorList>
            <person name="Cheng H."/>
            <person name="Song X."/>
            <person name="Hu Y."/>
            <person name="Wu T."/>
            <person name="Yang Q."/>
            <person name="An Z."/>
            <person name="Feng S."/>
            <person name="Deng Z."/>
            <person name="Wu W."/>
            <person name="Zeng X."/>
            <person name="Tu M."/>
            <person name="Wang X."/>
            <person name="Huang H."/>
        </authorList>
    </citation>
    <scope>NUCLEOTIDE SEQUENCE</scope>
    <source>
        <strain evidence="5">MT/VB/25A 57/8</strain>
    </source>
</reference>
<feature type="transmembrane region" description="Helical" evidence="2">
    <location>
        <begin position="89"/>
        <end position="107"/>
    </location>
</feature>
<dbReference type="PANTHER" id="PTHR43205">
    <property type="entry name" value="PROSTAGLANDIN REDUCTASE"/>
    <property type="match status" value="1"/>
</dbReference>
<dbReference type="Gene3D" id="3.40.50.720">
    <property type="entry name" value="NAD(P)-binding Rossmann-like Domain"/>
    <property type="match status" value="1"/>
</dbReference>
<dbReference type="InterPro" id="IPR041694">
    <property type="entry name" value="ADH_N_2"/>
</dbReference>
<keyword evidence="1" id="KW-0560">Oxidoreductase</keyword>
<name>A0ABQ9MD69_HEVBR</name>
<dbReference type="InterPro" id="IPR045010">
    <property type="entry name" value="MDR_fam"/>
</dbReference>
<keyword evidence="2" id="KW-0472">Membrane</keyword>
<gene>
    <name evidence="5" type="ORF">P3X46_010116</name>
</gene>
<dbReference type="EMBL" id="JARPOI010000006">
    <property type="protein sequence ID" value="KAJ9178216.1"/>
    <property type="molecule type" value="Genomic_DNA"/>
</dbReference>
<evidence type="ECO:0000256" key="2">
    <source>
        <dbReference type="SAM" id="Phobius"/>
    </source>
</evidence>
<dbReference type="Pfam" id="PF00107">
    <property type="entry name" value="ADH_zinc_N"/>
    <property type="match status" value="1"/>
</dbReference>
<proteinExistence type="predicted"/>
<dbReference type="Gene3D" id="3.90.180.10">
    <property type="entry name" value="Medium-chain alcohol dehydrogenases, catalytic domain"/>
    <property type="match status" value="1"/>
</dbReference>
<feature type="domain" description="Alcohol dehydrogenase-like C-terminal" evidence="3">
    <location>
        <begin position="144"/>
        <end position="272"/>
    </location>
</feature>
<feature type="domain" description="Oxidoreductase N-terminal" evidence="4">
    <location>
        <begin position="9"/>
        <end position="60"/>
    </location>
</feature>
<dbReference type="SUPFAM" id="SSF50129">
    <property type="entry name" value="GroES-like"/>
    <property type="match status" value="1"/>
</dbReference>
<protein>
    <recommendedName>
        <fullName evidence="7">Enoyl reductase (ER) domain-containing protein</fullName>
    </recommendedName>
</protein>
<dbReference type="InterPro" id="IPR013149">
    <property type="entry name" value="ADH-like_C"/>
</dbReference>
<dbReference type="PANTHER" id="PTHR43205:SF79">
    <property type="entry name" value="ENOYL REDUCTASE (ER) DOMAIN-CONTAINING PROTEIN"/>
    <property type="match status" value="1"/>
</dbReference>
<dbReference type="Proteomes" id="UP001174677">
    <property type="component" value="Chromosome 6"/>
</dbReference>
<evidence type="ECO:0000313" key="6">
    <source>
        <dbReference type="Proteomes" id="UP001174677"/>
    </source>
</evidence>
<evidence type="ECO:0000259" key="4">
    <source>
        <dbReference type="Pfam" id="PF16884"/>
    </source>
</evidence>
<keyword evidence="2" id="KW-1133">Transmembrane helix</keyword>
<dbReference type="Pfam" id="PF16884">
    <property type="entry name" value="ADH_N_2"/>
    <property type="match status" value="1"/>
</dbReference>
<evidence type="ECO:0000256" key="1">
    <source>
        <dbReference type="ARBA" id="ARBA00023002"/>
    </source>
</evidence>
<keyword evidence="2" id="KW-0812">Transmembrane</keyword>
<evidence type="ECO:0000313" key="5">
    <source>
        <dbReference type="EMBL" id="KAJ9178216.1"/>
    </source>
</evidence>
<comment type="caution">
    <text evidence="5">The sequence shown here is derived from an EMBL/GenBank/DDBJ whole genome shotgun (WGS) entry which is preliminary data.</text>
</comment>
<dbReference type="InterPro" id="IPR011032">
    <property type="entry name" value="GroES-like_sf"/>
</dbReference>
<sequence length="319" mass="35470">MLMGKRKPEGSGYSSYTPGSPLGGYGVAKVLDSRNPDFKEGDLVWGVTGWEEFSLITAPQVLFKIQHNDFPLSYYTGILGKSQRILQQLYVVSAISKLFFLFHIYIYRCIFFPGMPGLTVYAGFYEVSSPKKGDRVFISAAAGAVGQLVGQFAKLMGCYVLGGAGSKEKLICFHFHLMVDLLKNKLGFDEAFNYKEEHNLDAALKRCFPGGIDIYFENVGGKMLDAVLLNMRICGHICGVVSQYNIDQPEGVCNLIFTAYRRVRLEGFSVPDYYPQYPKEGKITYIEDIVEGLEKGPEAIIGLFKGRNAGKKVVVVAYE</sequence>
<accession>A0ABQ9MD69</accession>
<keyword evidence="6" id="KW-1185">Reference proteome</keyword>
<dbReference type="InterPro" id="IPR036291">
    <property type="entry name" value="NAD(P)-bd_dom_sf"/>
</dbReference>
<dbReference type="SUPFAM" id="SSF51735">
    <property type="entry name" value="NAD(P)-binding Rossmann-fold domains"/>
    <property type="match status" value="1"/>
</dbReference>
<organism evidence="5 6">
    <name type="scientific">Hevea brasiliensis</name>
    <name type="common">Para rubber tree</name>
    <name type="synonym">Siphonia brasiliensis</name>
    <dbReference type="NCBI Taxonomy" id="3981"/>
    <lineage>
        <taxon>Eukaryota</taxon>
        <taxon>Viridiplantae</taxon>
        <taxon>Streptophyta</taxon>
        <taxon>Embryophyta</taxon>
        <taxon>Tracheophyta</taxon>
        <taxon>Spermatophyta</taxon>
        <taxon>Magnoliopsida</taxon>
        <taxon>eudicotyledons</taxon>
        <taxon>Gunneridae</taxon>
        <taxon>Pentapetalae</taxon>
        <taxon>rosids</taxon>
        <taxon>fabids</taxon>
        <taxon>Malpighiales</taxon>
        <taxon>Euphorbiaceae</taxon>
        <taxon>Crotonoideae</taxon>
        <taxon>Micrandreae</taxon>
        <taxon>Hevea</taxon>
    </lineage>
</organism>
<evidence type="ECO:0000259" key="3">
    <source>
        <dbReference type="Pfam" id="PF00107"/>
    </source>
</evidence>
<evidence type="ECO:0008006" key="7">
    <source>
        <dbReference type="Google" id="ProtNLM"/>
    </source>
</evidence>